<dbReference type="InterPro" id="IPR013968">
    <property type="entry name" value="PKS_KR"/>
</dbReference>
<name>A0A499UW75_9ACTN</name>
<dbReference type="AlphaFoldDB" id="A0A499UW75"/>
<feature type="domain" description="Ketoreductase" evidence="4">
    <location>
        <begin position="1"/>
        <end position="146"/>
    </location>
</feature>
<evidence type="ECO:0000259" key="4">
    <source>
        <dbReference type="SMART" id="SM00822"/>
    </source>
</evidence>
<dbReference type="GO" id="GO:0006633">
    <property type="term" value="P:fatty acid biosynthetic process"/>
    <property type="evidence" value="ECO:0007669"/>
    <property type="project" value="TreeGrafter"/>
</dbReference>
<accession>A0A499UW75</accession>
<protein>
    <recommendedName>
        <fullName evidence="4">Ketoreductase domain-containing protein</fullName>
    </recommendedName>
</protein>
<evidence type="ECO:0000313" key="5">
    <source>
        <dbReference type="EMBL" id="BBJ46214.1"/>
    </source>
</evidence>
<dbReference type="SMART" id="SM00822">
    <property type="entry name" value="PKS_KR"/>
    <property type="match status" value="1"/>
</dbReference>
<dbReference type="Proteomes" id="UP000463951">
    <property type="component" value="Chromosome"/>
</dbReference>
<sequence length="265" mass="28076">MLTSRRGAEAPGVVELVAELGDRVRVVACDVADREALAALLGTIPDLRTVVHAAGVLDDGVLESLTPERIREVMRVKVAGARYLDELTRGRDLDAFVLFSSAAGTVGNAGQGSYAAANAVLDGMAWRRRAEGLVATSVAWGAWAGSGMGAGHARAMAPPLALAALQGALDDDETALLIADIDWEHFGSRFAGARPNPLLGDLLGGAARRAPVADEFVDRLRGLPRSRRNGRSLSSYVGRWPPFWGMPPRRQSTPRPHSSQPVSTL</sequence>
<dbReference type="PANTHER" id="PTHR43775:SF51">
    <property type="entry name" value="INACTIVE PHENOLPHTHIOCEROL SYNTHESIS POLYKETIDE SYNTHASE TYPE I PKS1-RELATED"/>
    <property type="match status" value="1"/>
</dbReference>
<proteinExistence type="predicted"/>
<organism evidence="5 6">
    <name type="scientific">Streptomyces antimycoticus</name>
    <dbReference type="NCBI Taxonomy" id="68175"/>
    <lineage>
        <taxon>Bacteria</taxon>
        <taxon>Bacillati</taxon>
        <taxon>Actinomycetota</taxon>
        <taxon>Actinomycetes</taxon>
        <taxon>Kitasatosporales</taxon>
        <taxon>Streptomycetaceae</taxon>
        <taxon>Streptomyces</taxon>
        <taxon>Streptomyces violaceusniger group</taxon>
    </lineage>
</organism>
<dbReference type="InterPro" id="IPR050091">
    <property type="entry name" value="PKS_NRPS_Biosynth_Enz"/>
</dbReference>
<keyword evidence="2" id="KW-0511">Multifunctional enzyme</keyword>
<feature type="compositionally biased region" description="Polar residues" evidence="3">
    <location>
        <begin position="250"/>
        <end position="265"/>
    </location>
</feature>
<dbReference type="Gene3D" id="3.40.50.720">
    <property type="entry name" value="NAD(P)-binding Rossmann-like Domain"/>
    <property type="match status" value="1"/>
</dbReference>
<evidence type="ECO:0000256" key="2">
    <source>
        <dbReference type="ARBA" id="ARBA00023268"/>
    </source>
</evidence>
<dbReference type="EMBL" id="AP019620">
    <property type="protein sequence ID" value="BBJ46214.1"/>
    <property type="molecule type" value="Genomic_DNA"/>
</dbReference>
<dbReference type="SUPFAM" id="SSF51735">
    <property type="entry name" value="NAD(P)-binding Rossmann-fold domains"/>
    <property type="match status" value="1"/>
</dbReference>
<evidence type="ECO:0000256" key="3">
    <source>
        <dbReference type="SAM" id="MobiDB-lite"/>
    </source>
</evidence>
<dbReference type="PANTHER" id="PTHR43775">
    <property type="entry name" value="FATTY ACID SYNTHASE"/>
    <property type="match status" value="1"/>
</dbReference>
<keyword evidence="1" id="KW-0808">Transferase</keyword>
<evidence type="ECO:0000313" key="6">
    <source>
        <dbReference type="Proteomes" id="UP000463951"/>
    </source>
</evidence>
<reference evidence="5 6" key="1">
    <citation type="journal article" date="2020" name="Int. J. Syst. Evol. Microbiol.">
        <title>Reclassification of Streptomyces castelarensis and Streptomyces sporoclivatus as later heterotypic synonyms of Streptomyces antimycoticus.</title>
        <authorList>
            <person name="Komaki H."/>
            <person name="Tamura T."/>
        </authorList>
    </citation>
    <scope>NUCLEOTIDE SEQUENCE [LARGE SCALE GENOMIC DNA]</scope>
    <source>
        <strain evidence="5 6">NBRC 100767</strain>
    </source>
</reference>
<gene>
    <name evidence="5" type="ORF">SSPO_089320</name>
</gene>
<dbReference type="GO" id="GO:0004312">
    <property type="term" value="F:fatty acid synthase activity"/>
    <property type="evidence" value="ECO:0007669"/>
    <property type="project" value="TreeGrafter"/>
</dbReference>
<evidence type="ECO:0000256" key="1">
    <source>
        <dbReference type="ARBA" id="ARBA00022679"/>
    </source>
</evidence>
<feature type="region of interest" description="Disordered" evidence="3">
    <location>
        <begin position="244"/>
        <end position="265"/>
    </location>
</feature>
<dbReference type="InterPro" id="IPR036291">
    <property type="entry name" value="NAD(P)-bd_dom_sf"/>
</dbReference>
<dbReference type="InterPro" id="IPR057326">
    <property type="entry name" value="KR_dom"/>
</dbReference>
<dbReference type="Pfam" id="PF08659">
    <property type="entry name" value="KR"/>
    <property type="match status" value="1"/>
</dbReference>